<dbReference type="InterPro" id="IPR012677">
    <property type="entry name" value="Nucleotide-bd_a/b_plait_sf"/>
</dbReference>
<feature type="domain" description="RRM" evidence="5">
    <location>
        <begin position="20"/>
        <end position="98"/>
    </location>
</feature>
<keyword evidence="2 3" id="KW-0694">RNA-binding</keyword>
<dbReference type="Proteomes" id="UP000467841">
    <property type="component" value="Unassembled WGS sequence"/>
</dbReference>
<gene>
    <name evidence="6" type="ORF">MERR_LOCUS45235</name>
</gene>
<name>A0A6D2KXH0_9BRAS</name>
<evidence type="ECO:0000313" key="7">
    <source>
        <dbReference type="Proteomes" id="UP000467841"/>
    </source>
</evidence>
<protein>
    <recommendedName>
        <fullName evidence="5">RRM domain-containing protein</fullName>
    </recommendedName>
</protein>
<comment type="caution">
    <text evidence="6">The sequence shown here is derived from an EMBL/GenBank/DDBJ whole genome shotgun (WGS) entry which is preliminary data.</text>
</comment>
<evidence type="ECO:0000313" key="6">
    <source>
        <dbReference type="EMBL" id="CAA7057999.1"/>
    </source>
</evidence>
<feature type="domain" description="RRM" evidence="5">
    <location>
        <begin position="303"/>
        <end position="380"/>
    </location>
</feature>
<dbReference type="GO" id="GO:0003723">
    <property type="term" value="F:RNA binding"/>
    <property type="evidence" value="ECO:0007669"/>
    <property type="project" value="UniProtKB-UniRule"/>
</dbReference>
<organism evidence="6 7">
    <name type="scientific">Microthlaspi erraticum</name>
    <dbReference type="NCBI Taxonomy" id="1685480"/>
    <lineage>
        <taxon>Eukaryota</taxon>
        <taxon>Viridiplantae</taxon>
        <taxon>Streptophyta</taxon>
        <taxon>Embryophyta</taxon>
        <taxon>Tracheophyta</taxon>
        <taxon>Spermatophyta</taxon>
        <taxon>Magnoliopsida</taxon>
        <taxon>eudicotyledons</taxon>
        <taxon>Gunneridae</taxon>
        <taxon>Pentapetalae</taxon>
        <taxon>rosids</taxon>
        <taxon>malvids</taxon>
        <taxon>Brassicales</taxon>
        <taxon>Brassicaceae</taxon>
        <taxon>Coluteocarpeae</taxon>
        <taxon>Microthlaspi</taxon>
    </lineage>
</organism>
<dbReference type="InterPro" id="IPR000504">
    <property type="entry name" value="RRM_dom"/>
</dbReference>
<evidence type="ECO:0000256" key="3">
    <source>
        <dbReference type="PROSITE-ProRule" id="PRU00176"/>
    </source>
</evidence>
<dbReference type="InterPro" id="IPR003954">
    <property type="entry name" value="RRM_euk-type"/>
</dbReference>
<dbReference type="AlphaFoldDB" id="A0A6D2KXH0"/>
<dbReference type="InterPro" id="IPR035979">
    <property type="entry name" value="RBD_domain_sf"/>
</dbReference>
<keyword evidence="1" id="KW-0677">Repeat</keyword>
<dbReference type="SMART" id="SM00360">
    <property type="entry name" value="RRM"/>
    <property type="match status" value="4"/>
</dbReference>
<reference evidence="6" key="1">
    <citation type="submission" date="2020-01" db="EMBL/GenBank/DDBJ databases">
        <authorList>
            <person name="Mishra B."/>
        </authorList>
    </citation>
    <scope>NUCLEOTIDE SEQUENCE [LARGE SCALE GENOMIC DNA]</scope>
</reference>
<feature type="compositionally biased region" description="Pro residues" evidence="4">
    <location>
        <begin position="424"/>
        <end position="435"/>
    </location>
</feature>
<dbReference type="PANTHER" id="PTHR24012">
    <property type="entry name" value="RNA BINDING PROTEIN"/>
    <property type="match status" value="1"/>
</dbReference>
<feature type="region of interest" description="Disordered" evidence="4">
    <location>
        <begin position="424"/>
        <end position="449"/>
    </location>
</feature>
<keyword evidence="7" id="KW-1185">Reference proteome</keyword>
<dbReference type="EMBL" id="CACVBM020001717">
    <property type="protein sequence ID" value="CAA7057999.1"/>
    <property type="molecule type" value="Genomic_DNA"/>
</dbReference>
<evidence type="ECO:0000256" key="1">
    <source>
        <dbReference type="ARBA" id="ARBA00022737"/>
    </source>
</evidence>
<proteinExistence type="predicted"/>
<evidence type="ECO:0000256" key="4">
    <source>
        <dbReference type="SAM" id="MobiDB-lite"/>
    </source>
</evidence>
<dbReference type="PROSITE" id="PS50102">
    <property type="entry name" value="RRM"/>
    <property type="match status" value="4"/>
</dbReference>
<feature type="domain" description="RRM" evidence="5">
    <location>
        <begin position="109"/>
        <end position="185"/>
    </location>
</feature>
<dbReference type="Gene3D" id="3.30.70.330">
    <property type="match status" value="4"/>
</dbReference>
<dbReference type="SMART" id="SM00361">
    <property type="entry name" value="RRM_1"/>
    <property type="match status" value="4"/>
</dbReference>
<sequence>MAVAKSEMQELGNSHSSRFATLYVGDLSPDVTEEDLTRKFSLTVPVVSVHLCRDSVTGKSMRYAYVNFDSPFSASNAMACLNHTELKGETMRIMWAQKDLAYRRSSGIGNLFVKNLDSSITSSCLERMFNPFGAILSCKVAEENGQSKGFGFVQFDTEQSAVAARCALHGTMVDGKRLFVAKFINKSERAATPGNQEFTNVYVKNLLEYVTEDTLLGLFSHYGTVSSAVVMRDGMGRSRGFGFVDFCHPESAKKAVESLNGRQTGVGSKKLFVAMALKKAERMEMLKQKHTDNFIPKFNMELSNLYVKNLRESVDETRLREIFGSHGKIVSAKVIRYENGKSKGFGFVGFSNPEESKQAKRELNGVSVDGKPLVVRVAERKEDRLKRMQQYFQAQPRHYTQAPPVTMQVHRVPMQVPRVPMPVPRVPTKSPPVPMQAPRVPTKSPPVPAPAQPIPTSMPSSHGYLQPFHFGASYYYMGTQLPQMLGHQNITTYIPAGEAHVQEKRSMQVVYKHPAYTFAKSGAKQKLVFKGEVNKKVEAATCSKAMTSEELQKASSVLIAMLSPNKKPETSGKIQVA</sequence>
<evidence type="ECO:0000256" key="2">
    <source>
        <dbReference type="ARBA" id="ARBA00022884"/>
    </source>
</evidence>
<evidence type="ECO:0000259" key="5">
    <source>
        <dbReference type="PROSITE" id="PS50102"/>
    </source>
</evidence>
<accession>A0A6D2KXH0</accession>
<dbReference type="Pfam" id="PF00076">
    <property type="entry name" value="RRM_1"/>
    <property type="match status" value="4"/>
</dbReference>
<dbReference type="OrthoDB" id="19742at2759"/>
<dbReference type="SUPFAM" id="SSF54928">
    <property type="entry name" value="RNA-binding domain, RBD"/>
    <property type="match status" value="3"/>
</dbReference>
<feature type="domain" description="RRM" evidence="5">
    <location>
        <begin position="199"/>
        <end position="278"/>
    </location>
</feature>